<keyword evidence="2 3" id="KW-0238">DNA-binding</keyword>
<organism evidence="6 7">
    <name type="scientific">Rhynchospora breviuscula</name>
    <dbReference type="NCBI Taxonomy" id="2022672"/>
    <lineage>
        <taxon>Eukaryota</taxon>
        <taxon>Viridiplantae</taxon>
        <taxon>Streptophyta</taxon>
        <taxon>Embryophyta</taxon>
        <taxon>Tracheophyta</taxon>
        <taxon>Spermatophyta</taxon>
        <taxon>Magnoliopsida</taxon>
        <taxon>Liliopsida</taxon>
        <taxon>Poales</taxon>
        <taxon>Cyperaceae</taxon>
        <taxon>Cyperoideae</taxon>
        <taxon>Rhynchosporeae</taxon>
        <taxon>Rhynchospora</taxon>
    </lineage>
</organism>
<feature type="compositionally biased region" description="Basic residues" evidence="4">
    <location>
        <begin position="1054"/>
        <end position="1063"/>
    </location>
</feature>
<proteinExistence type="predicted"/>
<feature type="region of interest" description="Disordered" evidence="4">
    <location>
        <begin position="816"/>
        <end position="841"/>
    </location>
</feature>
<comment type="subcellular location">
    <subcellularLocation>
        <location evidence="1 3">Nucleus</location>
    </subcellularLocation>
</comment>
<dbReference type="GO" id="GO:0003677">
    <property type="term" value="F:DNA binding"/>
    <property type="evidence" value="ECO:0007669"/>
    <property type="project" value="UniProtKB-UniRule"/>
</dbReference>
<dbReference type="SUPFAM" id="SSF46689">
    <property type="entry name" value="Homeodomain-like"/>
    <property type="match status" value="1"/>
</dbReference>
<evidence type="ECO:0000256" key="4">
    <source>
        <dbReference type="SAM" id="MobiDB-lite"/>
    </source>
</evidence>
<evidence type="ECO:0000256" key="1">
    <source>
        <dbReference type="ARBA" id="ARBA00004123"/>
    </source>
</evidence>
<evidence type="ECO:0000256" key="2">
    <source>
        <dbReference type="ARBA" id="ARBA00023125"/>
    </source>
</evidence>
<accession>A0A9Q0CDW1</accession>
<feature type="region of interest" description="Disordered" evidence="4">
    <location>
        <begin position="247"/>
        <end position="275"/>
    </location>
</feature>
<dbReference type="SMART" id="SM00389">
    <property type="entry name" value="HOX"/>
    <property type="match status" value="1"/>
</dbReference>
<evidence type="ECO:0000313" key="7">
    <source>
        <dbReference type="Proteomes" id="UP001151287"/>
    </source>
</evidence>
<comment type="caution">
    <text evidence="6">The sequence shown here is derived from an EMBL/GenBank/DDBJ whole genome shotgun (WGS) entry which is preliminary data.</text>
</comment>
<feature type="domain" description="Homeobox" evidence="5">
    <location>
        <begin position="173"/>
        <end position="233"/>
    </location>
</feature>
<dbReference type="PANTHER" id="PTHR33400">
    <property type="entry name" value="ZINC FINGER CCCH DOMAIN-CONTAINING PROTEIN 6-RELATED"/>
    <property type="match status" value="1"/>
</dbReference>
<dbReference type="PANTHER" id="PTHR33400:SF6">
    <property type="entry name" value="HOMEOBOX PROTEIN LUMINIDEPENDENS"/>
    <property type="match status" value="1"/>
</dbReference>
<protein>
    <recommendedName>
        <fullName evidence="5">Homeobox domain-containing protein</fullName>
    </recommendedName>
</protein>
<dbReference type="Proteomes" id="UP001151287">
    <property type="component" value="Unassembled WGS sequence"/>
</dbReference>
<reference evidence="6" key="1">
    <citation type="journal article" date="2022" name="Cell">
        <title>Repeat-based holocentromeres influence genome architecture and karyotype evolution.</title>
        <authorList>
            <person name="Hofstatter P.G."/>
            <person name="Thangavel G."/>
            <person name="Lux T."/>
            <person name="Neumann P."/>
            <person name="Vondrak T."/>
            <person name="Novak P."/>
            <person name="Zhang M."/>
            <person name="Costa L."/>
            <person name="Castellani M."/>
            <person name="Scott A."/>
            <person name="Toegelov H."/>
            <person name="Fuchs J."/>
            <person name="Mata-Sucre Y."/>
            <person name="Dias Y."/>
            <person name="Vanzela A.L.L."/>
            <person name="Huettel B."/>
            <person name="Almeida C.C.S."/>
            <person name="Simkova H."/>
            <person name="Souza G."/>
            <person name="Pedrosa-Harand A."/>
            <person name="Macas J."/>
            <person name="Mayer K.F.X."/>
            <person name="Houben A."/>
            <person name="Marques A."/>
        </authorList>
    </citation>
    <scope>NUCLEOTIDE SEQUENCE</scope>
    <source>
        <strain evidence="6">RhyBre1mFocal</strain>
    </source>
</reference>
<dbReference type="GO" id="GO:0005634">
    <property type="term" value="C:nucleus"/>
    <property type="evidence" value="ECO:0007669"/>
    <property type="project" value="UniProtKB-SubCell"/>
</dbReference>
<gene>
    <name evidence="6" type="ORF">LUZ63_008830</name>
</gene>
<keyword evidence="3" id="KW-0371">Homeobox</keyword>
<feature type="compositionally biased region" description="Polar residues" evidence="4">
    <location>
        <begin position="249"/>
        <end position="275"/>
    </location>
</feature>
<dbReference type="SUPFAM" id="SSF47676">
    <property type="entry name" value="Conserved domain common to transcription factors TFIIS, elongin A, CRSP70"/>
    <property type="match status" value="1"/>
</dbReference>
<feature type="DNA-binding region" description="Homeobox" evidence="3">
    <location>
        <begin position="175"/>
        <end position="234"/>
    </location>
</feature>
<keyword evidence="7" id="KW-1185">Reference proteome</keyword>
<dbReference type="InterPro" id="IPR009057">
    <property type="entry name" value="Homeodomain-like_sf"/>
</dbReference>
<feature type="region of interest" description="Disordered" evidence="4">
    <location>
        <begin position="1020"/>
        <end position="1063"/>
    </location>
</feature>
<evidence type="ECO:0000256" key="3">
    <source>
        <dbReference type="PROSITE-ProRule" id="PRU00108"/>
    </source>
</evidence>
<name>A0A9Q0CDW1_9POAL</name>
<evidence type="ECO:0000313" key="6">
    <source>
        <dbReference type="EMBL" id="KAJ1692132.1"/>
    </source>
</evidence>
<dbReference type="OrthoDB" id="1920276at2759"/>
<keyword evidence="3" id="KW-0539">Nucleus</keyword>
<dbReference type="EMBL" id="JAMQYH010000003">
    <property type="protein sequence ID" value="KAJ1692132.1"/>
    <property type="molecule type" value="Genomic_DNA"/>
</dbReference>
<evidence type="ECO:0000259" key="5">
    <source>
        <dbReference type="PROSITE" id="PS50071"/>
    </source>
</evidence>
<sequence length="1063" mass="116019">MQKGACCFGFSVENQNQSVCGESSRDSFCVSPTLLFFHSSFPLLCIAQGQGHNKATRLPETLNTTRLRSYQSLTLDHLRVGDVLSSCWVLGNPRIECPVMALVPVPTSLFQLESHHDSSRLLSPHSMESLMHTQRDLFHSQIDQLHRLVGAQCQLTGVNPLAQEMAAGALSITIGKKPRDLLNPKAMKYLQSIFSIKDNIGKKELREISANCGITVTQAKDFFTSQRSRVRKIVRLSREKAIRLEPSVLGSSDQDSNAGAASGISNTSHDQTPQSIRPNAIPVDTVGPTGPVADVVPLAVLPPAMSGPTGEVCMNSDASSTNLEVPPVKLKEDDGMKEEDKKFVDDVLGLMRKETTFFGQVRLMESLLHINNDAVLNWFIVKEGLAILITWLGEAAVEEQTSIILTIFKVLCHLPLSKATPAQISSILQAINRLRFYRTSDISNRAKVLLSKWSKLLRSQLLKKSPNDTQKDLIRKQRISELLRAQSGDSEVGFPENILSLTENGDEKKPEPKMLRLLAAPFNGSSKRNGASLSSLKNREKRKVLLVEHTDRKAPQTATRIARTAIISNSRPLSADDIQKAKLRASYMQQKHGKVDVLKTENEPKMLAKADIHKLTQPTVQKSVNKPDIDPLDMKERLKRAQVRWRTPPEVRIDPAWQVCTGDNSKERGFQAQRIRREAETFYPDPLKIPPDPKDPWDVEMDFDDSLTPEIPIDQPPDAEPGQMQEDLVQLPDQPLVASTSLSSETIVATSTDMSALPEPDLELLAVLLKNPQVVFALTSGQASGLSSEQTVALLDMLKNSGVALSDLAKGSVGGNTVTGSGLGPEPVSSSLPSPTPTSEKVTWRSEFATNPTKPVIQAHAPIQNSNLAPVASPVVAASSTYNSAASGFNSQSLSVNLASQQFMTINSVPTGTQIHHPAMNTASVNPILSQNVSSISSQNVGNHQIMTPLETEQSAYVGSADAWARQAGNLPEVSDPSARFSPYGNRYNTVGGGSLLASHVMPGPTWDGDHNLGRHATDNWGLQSGPGRTGDSSACWGYNEQRRDGAGYSGQRWHGRGHDRRR</sequence>
<dbReference type="InterPro" id="IPR035441">
    <property type="entry name" value="TFIIS/LEDGF_dom_sf"/>
</dbReference>
<feature type="compositionally biased region" description="Low complexity" evidence="4">
    <location>
        <begin position="816"/>
        <end position="840"/>
    </location>
</feature>
<dbReference type="InterPro" id="IPR001356">
    <property type="entry name" value="HD"/>
</dbReference>
<dbReference type="PROSITE" id="PS50071">
    <property type="entry name" value="HOMEOBOX_2"/>
    <property type="match status" value="1"/>
</dbReference>
<dbReference type="AlphaFoldDB" id="A0A9Q0CDW1"/>
<dbReference type="GO" id="GO:0010228">
    <property type="term" value="P:vegetative to reproductive phase transition of meristem"/>
    <property type="evidence" value="ECO:0007669"/>
    <property type="project" value="TreeGrafter"/>
</dbReference>